<evidence type="ECO:0000313" key="1">
    <source>
        <dbReference type="EMBL" id="MBE6501648.1"/>
    </source>
</evidence>
<dbReference type="AlphaFoldDB" id="A0A8T3VG99"/>
<gene>
    <name evidence="1" type="ORF">E7Z79_04325</name>
</gene>
<dbReference type="PANTHER" id="PTHR32268:SF11">
    <property type="entry name" value="HOMOSERINE O-ACETYLTRANSFERASE"/>
    <property type="match status" value="1"/>
</dbReference>
<dbReference type="RefSeq" id="WP_303738750.1">
    <property type="nucleotide sequence ID" value="NZ_SUTK01000014.1"/>
</dbReference>
<dbReference type="GO" id="GO:0009086">
    <property type="term" value="P:methionine biosynthetic process"/>
    <property type="evidence" value="ECO:0007669"/>
    <property type="project" value="TreeGrafter"/>
</dbReference>
<dbReference type="GO" id="GO:0009092">
    <property type="term" value="P:homoserine metabolic process"/>
    <property type="evidence" value="ECO:0007669"/>
    <property type="project" value="TreeGrafter"/>
</dbReference>
<dbReference type="Gene3D" id="3.40.50.1820">
    <property type="entry name" value="alpha/beta hydrolase"/>
    <property type="match status" value="1"/>
</dbReference>
<dbReference type="PANTHER" id="PTHR32268">
    <property type="entry name" value="HOMOSERINE O-ACETYLTRANSFERASE"/>
    <property type="match status" value="1"/>
</dbReference>
<dbReference type="InterPro" id="IPR008220">
    <property type="entry name" value="HAT_MetX-like"/>
</dbReference>
<evidence type="ECO:0000313" key="2">
    <source>
        <dbReference type="Proteomes" id="UP000783037"/>
    </source>
</evidence>
<protein>
    <submittedName>
        <fullName evidence="1">Alpha/beta fold hydrolase</fullName>
    </submittedName>
</protein>
<reference evidence="1" key="1">
    <citation type="submission" date="2019-04" db="EMBL/GenBank/DDBJ databases">
        <title>Evolution of Biomass-Degrading Anaerobic Consortia Revealed by Metagenomics.</title>
        <authorList>
            <person name="Peng X."/>
        </authorList>
    </citation>
    <scope>NUCLEOTIDE SEQUENCE</scope>
    <source>
        <strain evidence="1">SIG18</strain>
    </source>
</reference>
<proteinExistence type="predicted"/>
<name>A0A8T3VG99_9EURY</name>
<dbReference type="InterPro" id="IPR029058">
    <property type="entry name" value="AB_hydrolase_fold"/>
</dbReference>
<dbReference type="Proteomes" id="UP000783037">
    <property type="component" value="Unassembled WGS sequence"/>
</dbReference>
<dbReference type="SUPFAM" id="SSF53474">
    <property type="entry name" value="alpha/beta-Hydrolases"/>
    <property type="match status" value="1"/>
</dbReference>
<accession>A0A8T3VG99</accession>
<dbReference type="GO" id="GO:0016787">
    <property type="term" value="F:hydrolase activity"/>
    <property type="evidence" value="ECO:0007669"/>
    <property type="project" value="UniProtKB-KW"/>
</dbReference>
<comment type="caution">
    <text evidence="1">The sequence shown here is derived from an EMBL/GenBank/DDBJ whole genome shotgun (WGS) entry which is preliminary data.</text>
</comment>
<keyword evidence="1" id="KW-0378">Hydrolase</keyword>
<organism evidence="1 2">
    <name type="scientific">Methanobrevibacter thaueri</name>
    <dbReference type="NCBI Taxonomy" id="190975"/>
    <lineage>
        <taxon>Archaea</taxon>
        <taxon>Methanobacteriati</taxon>
        <taxon>Methanobacteriota</taxon>
        <taxon>Methanomada group</taxon>
        <taxon>Methanobacteria</taxon>
        <taxon>Methanobacteriales</taxon>
        <taxon>Methanobacteriaceae</taxon>
        <taxon>Methanobrevibacter</taxon>
    </lineage>
</organism>
<sequence>MYPESNFHVMESFEFEYGRVLENVEVEYKTFGTPKYDEEGFITNAVLFFSTFNGIYSFLRESHKYIMDNGNFTDEFYFIVISPLGIPGTCSPSSTGLNYEFPRYTLLDVVNFKRQFLADKFKIKKILGLVGEGIGGYIVLTWACEFPDDMEFIFLANSAAKLSGYRFIISKVLELIIDSIDDYYTDGYSVSKTKNMMAINALLFAHSSSKKIFNNLGNDEISAIFEDFNDECFFRDIYDLKFRNDCFLEYDVVEKLGNIKAKSFFVSTNDNYFNYELDMLPFKDQVSNSIVLKQEDVKEKYYFEEKDYDHIGEEVIAFFKQFK</sequence>
<dbReference type="GO" id="GO:0004414">
    <property type="term" value="F:homoserine O-acetyltransferase activity"/>
    <property type="evidence" value="ECO:0007669"/>
    <property type="project" value="TreeGrafter"/>
</dbReference>
<dbReference type="EMBL" id="SUTK01000014">
    <property type="protein sequence ID" value="MBE6501648.1"/>
    <property type="molecule type" value="Genomic_DNA"/>
</dbReference>